<dbReference type="Gene3D" id="3.40.50.2000">
    <property type="entry name" value="Glycogen Phosphorylase B"/>
    <property type="match status" value="2"/>
</dbReference>
<sequence length="353" mass="38656">MTVAYLTSQYPALSHTFIEREVRAVRAAGVDVATFSVRPCPPEDLKSAAMLEDAETTPTLRGSSLSTWAEAHARLARRNPRVLAAGLRRALASGPRTPKGRTWQLFYLAEAVLLYERLRERGITHVHAHFANVACDVARLVTHLGRTEDGPDSDWRWSFTMHGPTEFEAVDAFDLPAKVRSADGVSCISDFCRSQLMRFVEPEHWGKLDVVRMSVDAGRYHPTPQTGDAAAAPESPDRPLRLLYVGRLVPEKGSPSSSTRCGAWRTQGCPPTRASSALGTCTTASLRPSPRPDSPPRSSSSVPWVRTTCPTSTATATCSCSPASPRVCRSSSWRPWPPASPSSRRRSPPSPRW</sequence>
<accession>A0ABQ6IMR0</accession>
<protein>
    <recommendedName>
        <fullName evidence="4">Glycosyltransferase subfamily 4-like N-terminal domain-containing protein</fullName>
    </recommendedName>
</protein>
<organism evidence="2 3">
    <name type="scientific">Mobilicoccus caccae</name>
    <dbReference type="NCBI Taxonomy" id="1859295"/>
    <lineage>
        <taxon>Bacteria</taxon>
        <taxon>Bacillati</taxon>
        <taxon>Actinomycetota</taxon>
        <taxon>Actinomycetes</taxon>
        <taxon>Micrococcales</taxon>
        <taxon>Dermatophilaceae</taxon>
        <taxon>Mobilicoccus</taxon>
    </lineage>
</organism>
<evidence type="ECO:0000313" key="2">
    <source>
        <dbReference type="EMBL" id="GMA38721.1"/>
    </source>
</evidence>
<proteinExistence type="predicted"/>
<feature type="region of interest" description="Disordered" evidence="1">
    <location>
        <begin position="270"/>
        <end position="353"/>
    </location>
</feature>
<gene>
    <name evidence="2" type="ORF">GCM10025883_07660</name>
</gene>
<reference evidence="3" key="1">
    <citation type="journal article" date="2019" name="Int. J. Syst. Evol. Microbiol.">
        <title>The Global Catalogue of Microorganisms (GCM) 10K type strain sequencing project: providing services to taxonomists for standard genome sequencing and annotation.</title>
        <authorList>
            <consortium name="The Broad Institute Genomics Platform"/>
            <consortium name="The Broad Institute Genome Sequencing Center for Infectious Disease"/>
            <person name="Wu L."/>
            <person name="Ma J."/>
        </authorList>
    </citation>
    <scope>NUCLEOTIDE SEQUENCE [LARGE SCALE GENOMIC DNA]</scope>
    <source>
        <strain evidence="3">NBRC 113072</strain>
    </source>
</reference>
<dbReference type="SUPFAM" id="SSF53756">
    <property type="entry name" value="UDP-Glycosyltransferase/glycogen phosphorylase"/>
    <property type="match status" value="1"/>
</dbReference>
<feature type="compositionally biased region" description="Low complexity" evidence="1">
    <location>
        <begin position="296"/>
        <end position="334"/>
    </location>
</feature>
<name>A0ABQ6IMR0_9MICO</name>
<dbReference type="EMBL" id="BSUO01000001">
    <property type="protein sequence ID" value="GMA38721.1"/>
    <property type="molecule type" value="Genomic_DNA"/>
</dbReference>
<dbReference type="Proteomes" id="UP001157126">
    <property type="component" value="Unassembled WGS sequence"/>
</dbReference>
<comment type="caution">
    <text evidence="2">The sequence shown here is derived from an EMBL/GenBank/DDBJ whole genome shotgun (WGS) entry which is preliminary data.</text>
</comment>
<feature type="compositionally biased region" description="Polar residues" evidence="1">
    <location>
        <begin position="273"/>
        <end position="286"/>
    </location>
</feature>
<evidence type="ECO:0000313" key="3">
    <source>
        <dbReference type="Proteomes" id="UP001157126"/>
    </source>
</evidence>
<evidence type="ECO:0008006" key="4">
    <source>
        <dbReference type="Google" id="ProtNLM"/>
    </source>
</evidence>
<keyword evidence="3" id="KW-1185">Reference proteome</keyword>
<evidence type="ECO:0000256" key="1">
    <source>
        <dbReference type="SAM" id="MobiDB-lite"/>
    </source>
</evidence>